<feature type="transmembrane region" description="Helical" evidence="12">
    <location>
        <begin position="16"/>
        <end position="37"/>
    </location>
</feature>
<evidence type="ECO:0000256" key="6">
    <source>
        <dbReference type="ARBA" id="ARBA00022989"/>
    </source>
</evidence>
<evidence type="ECO:0000256" key="7">
    <source>
        <dbReference type="ARBA" id="ARBA00023002"/>
    </source>
</evidence>
<keyword evidence="5" id="KW-0249">Electron transport</keyword>
<evidence type="ECO:0000256" key="10">
    <source>
        <dbReference type="ARBA" id="ARBA00023186"/>
    </source>
</evidence>
<dbReference type="PANTHER" id="PTHR43469:SF1">
    <property type="entry name" value="SPBETA PROPHAGE-DERIVED DISULFIDE BOND FORMATION PROTEIN B"/>
    <property type="match status" value="1"/>
</dbReference>
<name>A0ABW4MDR3_9SPHN</name>
<keyword evidence="4 12" id="KW-0812">Transmembrane</keyword>
<feature type="transmembrane region" description="Helical" evidence="12">
    <location>
        <begin position="74"/>
        <end position="99"/>
    </location>
</feature>
<accession>A0ABW4MDR3</accession>
<gene>
    <name evidence="13" type="ORF">ACFSAG_10465</name>
</gene>
<dbReference type="PANTHER" id="PTHR43469">
    <property type="entry name" value="DISULFIDE FORMATION PROTEIN-RELATED"/>
    <property type="match status" value="1"/>
</dbReference>
<feature type="transmembrane region" description="Helical" evidence="12">
    <location>
        <begin position="119"/>
        <end position="143"/>
    </location>
</feature>
<evidence type="ECO:0000313" key="14">
    <source>
        <dbReference type="Proteomes" id="UP001597215"/>
    </source>
</evidence>
<organism evidence="13 14">
    <name type="scientific">Sphingorhabdus buctiana</name>
    <dbReference type="NCBI Taxonomy" id="1508805"/>
    <lineage>
        <taxon>Bacteria</taxon>
        <taxon>Pseudomonadati</taxon>
        <taxon>Pseudomonadota</taxon>
        <taxon>Alphaproteobacteria</taxon>
        <taxon>Sphingomonadales</taxon>
        <taxon>Sphingomonadaceae</taxon>
        <taxon>Sphingorhabdus</taxon>
    </lineage>
</organism>
<evidence type="ECO:0000256" key="3">
    <source>
        <dbReference type="ARBA" id="ARBA00022448"/>
    </source>
</evidence>
<comment type="subcellular location">
    <subcellularLocation>
        <location evidence="1">Membrane</location>
        <topology evidence="1">Multi-pass membrane protein</topology>
    </subcellularLocation>
</comment>
<dbReference type="SUPFAM" id="SSF158442">
    <property type="entry name" value="DsbB-like"/>
    <property type="match status" value="1"/>
</dbReference>
<keyword evidence="11" id="KW-0676">Redox-active center</keyword>
<protein>
    <submittedName>
        <fullName evidence="13">Disulfide bond formation protein B</fullName>
    </submittedName>
</protein>
<dbReference type="PIRSF" id="PIRSF036659">
    <property type="entry name" value="BdbC"/>
    <property type="match status" value="1"/>
</dbReference>
<reference evidence="14" key="1">
    <citation type="journal article" date="2019" name="Int. J. Syst. Evol. Microbiol.">
        <title>The Global Catalogue of Microorganisms (GCM) 10K type strain sequencing project: providing services to taxonomists for standard genome sequencing and annotation.</title>
        <authorList>
            <consortium name="The Broad Institute Genomics Platform"/>
            <consortium name="The Broad Institute Genome Sequencing Center for Infectious Disease"/>
            <person name="Wu L."/>
            <person name="Ma J."/>
        </authorList>
    </citation>
    <scope>NUCLEOTIDE SEQUENCE [LARGE SCALE GENOMIC DNA]</scope>
    <source>
        <strain evidence="14">CGMCC 1.12449</strain>
    </source>
</reference>
<keyword evidence="14" id="KW-1185">Reference proteome</keyword>
<keyword evidence="9" id="KW-1015">Disulfide bond</keyword>
<sequence length="149" mass="16201">MIDIGPRLHESGRGAWAMLFAAWIVALASSLGAVFIGEVMGQVPCELCWFQRAFMFPLALMLGIATYRADRAVLPYAFTLASAGWAIALYHLTIYFGVVPEAIQPCGSGPSCSDAEMTLFGQLPIPLLSLVAFTAILLFLVLINRRFKS</sequence>
<dbReference type="Proteomes" id="UP001597215">
    <property type="component" value="Unassembled WGS sequence"/>
</dbReference>
<dbReference type="InterPro" id="IPR012187">
    <property type="entry name" value="Disulphide_bond_form_BdbC"/>
</dbReference>
<dbReference type="Pfam" id="PF02600">
    <property type="entry name" value="DsbB"/>
    <property type="match status" value="1"/>
</dbReference>
<keyword evidence="10" id="KW-0143">Chaperone</keyword>
<comment type="caution">
    <text evidence="13">The sequence shown here is derived from an EMBL/GenBank/DDBJ whole genome shotgun (WGS) entry which is preliminary data.</text>
</comment>
<keyword evidence="7" id="KW-0560">Oxidoreductase</keyword>
<evidence type="ECO:0000256" key="11">
    <source>
        <dbReference type="ARBA" id="ARBA00023284"/>
    </source>
</evidence>
<evidence type="ECO:0000313" key="13">
    <source>
        <dbReference type="EMBL" id="MFD1767264.1"/>
    </source>
</evidence>
<dbReference type="InterPro" id="IPR023380">
    <property type="entry name" value="DsbB-like_sf"/>
</dbReference>
<dbReference type="EMBL" id="JBHUEL010000009">
    <property type="protein sequence ID" value="MFD1767264.1"/>
    <property type="molecule type" value="Genomic_DNA"/>
</dbReference>
<evidence type="ECO:0000256" key="9">
    <source>
        <dbReference type="ARBA" id="ARBA00023157"/>
    </source>
</evidence>
<comment type="similarity">
    <text evidence="2">Belongs to the DsbB family. BdbC subfamily.</text>
</comment>
<keyword evidence="3" id="KW-0813">Transport</keyword>
<evidence type="ECO:0000256" key="2">
    <source>
        <dbReference type="ARBA" id="ARBA00007602"/>
    </source>
</evidence>
<keyword evidence="6 12" id="KW-1133">Transmembrane helix</keyword>
<evidence type="ECO:0000256" key="12">
    <source>
        <dbReference type="SAM" id="Phobius"/>
    </source>
</evidence>
<evidence type="ECO:0000256" key="4">
    <source>
        <dbReference type="ARBA" id="ARBA00022692"/>
    </source>
</evidence>
<evidence type="ECO:0000256" key="1">
    <source>
        <dbReference type="ARBA" id="ARBA00004141"/>
    </source>
</evidence>
<evidence type="ECO:0000256" key="5">
    <source>
        <dbReference type="ARBA" id="ARBA00022982"/>
    </source>
</evidence>
<keyword evidence="8 12" id="KW-0472">Membrane</keyword>
<proteinExistence type="inferred from homology"/>
<evidence type="ECO:0000256" key="8">
    <source>
        <dbReference type="ARBA" id="ARBA00023136"/>
    </source>
</evidence>
<dbReference type="InterPro" id="IPR003752">
    <property type="entry name" value="DiS_bond_form_DsbB/BdbC"/>
</dbReference>
<dbReference type="Gene3D" id="1.20.1550.10">
    <property type="entry name" value="DsbB-like"/>
    <property type="match status" value="1"/>
</dbReference>